<dbReference type="Proteomes" id="UP001240447">
    <property type="component" value="Unassembled WGS sequence"/>
</dbReference>
<dbReference type="InterPro" id="IPR040783">
    <property type="entry name" value="VLRF1"/>
</dbReference>
<evidence type="ECO:0000259" key="2">
    <source>
        <dbReference type="Pfam" id="PF18859"/>
    </source>
</evidence>
<protein>
    <recommendedName>
        <fullName evidence="2">Actinobacteria/chloroflexi VLRF1 release factor domain-containing protein</fullName>
    </recommendedName>
</protein>
<dbReference type="InterPro" id="IPR042226">
    <property type="entry name" value="eFR1_2_sf"/>
</dbReference>
<evidence type="ECO:0000313" key="4">
    <source>
        <dbReference type="Proteomes" id="UP001240447"/>
    </source>
</evidence>
<dbReference type="NCBIfam" id="NF041024">
    <property type="entry name" value="acVLRF1_NCBI"/>
    <property type="match status" value="1"/>
</dbReference>
<dbReference type="RefSeq" id="WP_068123622.1">
    <property type="nucleotide sequence ID" value="NZ_CCXJ01000662.1"/>
</dbReference>
<evidence type="ECO:0000313" key="3">
    <source>
        <dbReference type="EMBL" id="MDP9823111.1"/>
    </source>
</evidence>
<dbReference type="Pfam" id="PF18859">
    <property type="entry name" value="acVLRF1"/>
    <property type="match status" value="1"/>
</dbReference>
<dbReference type="EMBL" id="JAUSQM010000001">
    <property type="protein sequence ID" value="MDP9823111.1"/>
    <property type="molecule type" value="Genomic_DNA"/>
</dbReference>
<organism evidence="3 4">
    <name type="scientific">Nocardioides massiliensis</name>
    <dbReference type="NCBI Taxonomy" id="1325935"/>
    <lineage>
        <taxon>Bacteria</taxon>
        <taxon>Bacillati</taxon>
        <taxon>Actinomycetota</taxon>
        <taxon>Actinomycetes</taxon>
        <taxon>Propionibacteriales</taxon>
        <taxon>Nocardioidaceae</taxon>
        <taxon>Nocardioides</taxon>
    </lineage>
</organism>
<feature type="domain" description="Actinobacteria/chloroflexi VLRF1 release factor" evidence="2">
    <location>
        <begin position="69"/>
        <end position="198"/>
    </location>
</feature>
<feature type="region of interest" description="Disordered" evidence="1">
    <location>
        <begin position="97"/>
        <end position="120"/>
    </location>
</feature>
<evidence type="ECO:0000256" key="1">
    <source>
        <dbReference type="SAM" id="MobiDB-lite"/>
    </source>
</evidence>
<comment type="caution">
    <text evidence="3">The sequence shown here is derived from an EMBL/GenBank/DDBJ whole genome shotgun (WGS) entry which is preliminary data.</text>
</comment>
<dbReference type="Gene3D" id="3.30.420.60">
    <property type="entry name" value="eRF1 domain 2"/>
    <property type="match status" value="1"/>
</dbReference>
<name>A0ABT9NS29_9ACTN</name>
<sequence>MRHLVVPPERWDRWYAGFDARHHPVEVHVAAGVLHLTGADGAYAEVRAPYGRAIEELGALPGLLAPPDDWGVLLARKAGHAVARLHGTTPVATKVSRRHVQGRSKAGGQSQQRFARRRDNQAKASYAAAADRAALLLLDPAPVPLLLVGGDRAALAAVLDDHDLRALPDPVPDVALTFPIPSQDALLAAIREAQGVRVAIHDPERDQ</sequence>
<reference evidence="3 4" key="1">
    <citation type="submission" date="2023-07" db="EMBL/GenBank/DDBJ databases">
        <title>Sequencing the genomes of 1000 actinobacteria strains.</title>
        <authorList>
            <person name="Klenk H.-P."/>
        </authorList>
    </citation>
    <scope>NUCLEOTIDE SEQUENCE [LARGE SCALE GENOMIC DNA]</scope>
    <source>
        <strain evidence="3 4">GD13</strain>
    </source>
</reference>
<dbReference type="SUPFAM" id="SSF53137">
    <property type="entry name" value="Translational machinery components"/>
    <property type="match status" value="1"/>
</dbReference>
<gene>
    <name evidence="3" type="ORF">J2S59_002920</name>
</gene>
<accession>A0ABT9NS29</accession>
<keyword evidence="4" id="KW-1185">Reference proteome</keyword>
<proteinExistence type="predicted"/>